<dbReference type="InterPro" id="IPR051404">
    <property type="entry name" value="TA_system_antitoxin"/>
</dbReference>
<dbReference type="Proteomes" id="UP000298324">
    <property type="component" value="Unassembled WGS sequence"/>
</dbReference>
<reference evidence="2 3" key="1">
    <citation type="journal article" date="2018" name="Environ. Microbiol.">
        <title>Novel energy conservation strategies and behaviour of Pelotomaculum schinkii driving syntrophic propionate catabolism.</title>
        <authorList>
            <person name="Hidalgo-Ahumada C.A.P."/>
            <person name="Nobu M.K."/>
            <person name="Narihiro T."/>
            <person name="Tamaki H."/>
            <person name="Liu W.T."/>
            <person name="Kamagata Y."/>
            <person name="Stams A.J.M."/>
            <person name="Imachi H."/>
            <person name="Sousa D.Z."/>
        </authorList>
    </citation>
    <scope>NUCLEOTIDE SEQUENCE [LARGE SCALE GENOMIC DNA]</scope>
    <source>
        <strain evidence="2 3">HH</strain>
    </source>
</reference>
<dbReference type="AlphaFoldDB" id="A0A4Y7RA59"/>
<sequence length="75" mass="8274">MPRKFKVILTWDNDAQVYVVTVPALPGCLTQGKDREEALERVQEAITGHIEALKLIGQPIPQGDVEFAEVQVSVS</sequence>
<dbReference type="PANTHER" id="PTHR34504:SF2">
    <property type="entry name" value="UPF0150 PROTEIN SSL0259"/>
    <property type="match status" value="1"/>
</dbReference>
<feature type="domain" description="HicB-like antitoxin of toxin-antitoxin system" evidence="1">
    <location>
        <begin position="7"/>
        <end position="62"/>
    </location>
</feature>
<dbReference type="EMBL" id="QFGA01000002">
    <property type="protein sequence ID" value="TEB05865.1"/>
    <property type="molecule type" value="Genomic_DNA"/>
</dbReference>
<keyword evidence="3" id="KW-1185">Reference proteome</keyword>
<organism evidence="2 3">
    <name type="scientific">Pelotomaculum schinkii</name>
    <dbReference type="NCBI Taxonomy" id="78350"/>
    <lineage>
        <taxon>Bacteria</taxon>
        <taxon>Bacillati</taxon>
        <taxon>Bacillota</taxon>
        <taxon>Clostridia</taxon>
        <taxon>Eubacteriales</taxon>
        <taxon>Desulfotomaculaceae</taxon>
        <taxon>Pelotomaculum</taxon>
    </lineage>
</organism>
<gene>
    <name evidence="2" type="ORF">Psch_02907</name>
</gene>
<comment type="caution">
    <text evidence="2">The sequence shown here is derived from an EMBL/GenBank/DDBJ whole genome shotgun (WGS) entry which is preliminary data.</text>
</comment>
<dbReference type="InterPro" id="IPR035069">
    <property type="entry name" value="TTHA1013/TTHA0281-like"/>
</dbReference>
<name>A0A4Y7RA59_9FIRM</name>
<accession>A0A4Y7RA59</accession>
<dbReference type="Pfam" id="PF15919">
    <property type="entry name" value="HicB_lk_antitox"/>
    <property type="match status" value="1"/>
</dbReference>
<dbReference type="PANTHER" id="PTHR34504">
    <property type="entry name" value="ANTITOXIN HICB"/>
    <property type="match status" value="1"/>
</dbReference>
<dbReference type="RefSeq" id="WP_190258567.1">
    <property type="nucleotide sequence ID" value="NZ_QFGA01000002.1"/>
</dbReference>
<dbReference type="SUPFAM" id="SSF143100">
    <property type="entry name" value="TTHA1013/TTHA0281-like"/>
    <property type="match status" value="1"/>
</dbReference>
<protein>
    <recommendedName>
        <fullName evidence="1">HicB-like antitoxin of toxin-antitoxin system domain-containing protein</fullName>
    </recommendedName>
</protein>
<evidence type="ECO:0000313" key="2">
    <source>
        <dbReference type="EMBL" id="TEB05865.1"/>
    </source>
</evidence>
<evidence type="ECO:0000313" key="3">
    <source>
        <dbReference type="Proteomes" id="UP000298324"/>
    </source>
</evidence>
<evidence type="ECO:0000259" key="1">
    <source>
        <dbReference type="Pfam" id="PF15919"/>
    </source>
</evidence>
<proteinExistence type="predicted"/>
<dbReference type="Gene3D" id="3.30.160.250">
    <property type="match status" value="1"/>
</dbReference>
<dbReference type="InterPro" id="IPR031807">
    <property type="entry name" value="HicB-like"/>
</dbReference>